<dbReference type="EnsemblPlants" id="KEH24178">
    <property type="protein sequence ID" value="KEH24178"/>
    <property type="gene ID" value="MTR_7g105530"/>
</dbReference>
<reference evidence="2 5" key="1">
    <citation type="journal article" date="2011" name="Nature">
        <title>The Medicago genome provides insight into the evolution of rhizobial symbioses.</title>
        <authorList>
            <person name="Young N.D."/>
            <person name="Debelle F."/>
            <person name="Oldroyd G.E."/>
            <person name="Geurts R."/>
            <person name="Cannon S.B."/>
            <person name="Udvardi M.K."/>
            <person name="Benedito V.A."/>
            <person name="Mayer K.F."/>
            <person name="Gouzy J."/>
            <person name="Schoof H."/>
            <person name="Van de Peer Y."/>
            <person name="Proost S."/>
            <person name="Cook D.R."/>
            <person name="Meyers B.C."/>
            <person name="Spannagl M."/>
            <person name="Cheung F."/>
            <person name="De Mita S."/>
            <person name="Krishnakumar V."/>
            <person name="Gundlach H."/>
            <person name="Zhou S."/>
            <person name="Mudge J."/>
            <person name="Bharti A.K."/>
            <person name="Murray J.D."/>
            <person name="Naoumkina M.A."/>
            <person name="Rosen B."/>
            <person name="Silverstein K.A."/>
            <person name="Tang H."/>
            <person name="Rombauts S."/>
            <person name="Zhao P.X."/>
            <person name="Zhou P."/>
            <person name="Barbe V."/>
            <person name="Bardou P."/>
            <person name="Bechner M."/>
            <person name="Bellec A."/>
            <person name="Berger A."/>
            <person name="Berges H."/>
            <person name="Bidwell S."/>
            <person name="Bisseling T."/>
            <person name="Choisne N."/>
            <person name="Couloux A."/>
            <person name="Denny R."/>
            <person name="Deshpande S."/>
            <person name="Dai X."/>
            <person name="Doyle J.J."/>
            <person name="Dudez A.M."/>
            <person name="Farmer A.D."/>
            <person name="Fouteau S."/>
            <person name="Franken C."/>
            <person name="Gibelin C."/>
            <person name="Gish J."/>
            <person name="Goldstein S."/>
            <person name="Gonzalez A.J."/>
            <person name="Green P.J."/>
            <person name="Hallab A."/>
            <person name="Hartog M."/>
            <person name="Hua A."/>
            <person name="Humphray S.J."/>
            <person name="Jeong D.H."/>
            <person name="Jing Y."/>
            <person name="Jocker A."/>
            <person name="Kenton S.M."/>
            <person name="Kim D.J."/>
            <person name="Klee K."/>
            <person name="Lai H."/>
            <person name="Lang C."/>
            <person name="Lin S."/>
            <person name="Macmil S.L."/>
            <person name="Magdelenat G."/>
            <person name="Matthews L."/>
            <person name="McCorrison J."/>
            <person name="Monaghan E.L."/>
            <person name="Mun J.H."/>
            <person name="Najar F.Z."/>
            <person name="Nicholson C."/>
            <person name="Noirot C."/>
            <person name="O'Bleness M."/>
            <person name="Paule C.R."/>
            <person name="Poulain J."/>
            <person name="Prion F."/>
            <person name="Qin B."/>
            <person name="Qu C."/>
            <person name="Retzel E.F."/>
            <person name="Riddle C."/>
            <person name="Sallet E."/>
            <person name="Samain S."/>
            <person name="Samson N."/>
            <person name="Sanders I."/>
            <person name="Saurat O."/>
            <person name="Scarpelli C."/>
            <person name="Schiex T."/>
            <person name="Segurens B."/>
            <person name="Severin A.J."/>
            <person name="Sherrier D.J."/>
            <person name="Shi R."/>
            <person name="Sims S."/>
            <person name="Singer S.R."/>
            <person name="Sinharoy S."/>
            <person name="Sterck L."/>
            <person name="Viollet A."/>
            <person name="Wang B.B."/>
            <person name="Wang K."/>
            <person name="Wang M."/>
            <person name="Wang X."/>
            <person name="Warfsmann J."/>
            <person name="Weissenbach J."/>
            <person name="White D.D."/>
            <person name="White J.D."/>
            <person name="Wiley G.B."/>
            <person name="Wincker P."/>
            <person name="Xing Y."/>
            <person name="Yang L."/>
            <person name="Yao Z."/>
            <person name="Ying F."/>
            <person name="Zhai J."/>
            <person name="Zhou L."/>
            <person name="Zuber A."/>
            <person name="Denarie J."/>
            <person name="Dixon R.A."/>
            <person name="May G.D."/>
            <person name="Schwartz D.C."/>
            <person name="Rogers J."/>
            <person name="Quetier F."/>
            <person name="Town C.D."/>
            <person name="Roe B.A."/>
        </authorList>
    </citation>
    <scope>NUCLEOTIDE SEQUENCE [LARGE SCALE GENOMIC DNA]</scope>
    <source>
        <strain evidence="2">A17</strain>
        <strain evidence="4 5">cv. Jemalong A17</strain>
    </source>
</reference>
<keyword evidence="5" id="KW-1185">Reference proteome</keyword>
<feature type="region of interest" description="Disordered" evidence="1">
    <location>
        <begin position="21"/>
        <end position="68"/>
    </location>
</feature>
<reference evidence="4" key="3">
    <citation type="submission" date="2015-04" db="UniProtKB">
        <authorList>
            <consortium name="EnsemblPlants"/>
        </authorList>
    </citation>
    <scope>IDENTIFICATION</scope>
    <source>
        <strain evidence="4">cv. Jemalong A17</strain>
    </source>
</reference>
<reference evidence="3" key="4">
    <citation type="journal article" date="2018" name="Nat. Plants">
        <title>Whole-genome landscape of Medicago truncatula symbiotic genes.</title>
        <authorList>
            <person name="Pecrix Y."/>
            <person name="Gamas P."/>
            <person name="Carrere S."/>
        </authorList>
    </citation>
    <scope>NUCLEOTIDE SEQUENCE</scope>
    <source>
        <tissue evidence="3">Leaves</tissue>
    </source>
</reference>
<dbReference type="Proteomes" id="UP000002051">
    <property type="component" value="Unassembled WGS sequence"/>
</dbReference>
<gene>
    <name evidence="2" type="ordered locus">MTR_7g105530</name>
    <name evidence="3" type="ORF">MtrunA17_Chr7g0266951</name>
</gene>
<evidence type="ECO:0000313" key="4">
    <source>
        <dbReference type="EnsemblPlants" id="KEH24178"/>
    </source>
</evidence>
<dbReference type="AlphaFoldDB" id="A0A072U4U8"/>
<accession>A0A072U4U8</accession>
<protein>
    <submittedName>
        <fullName evidence="2 4">Uncharacterized protein</fullName>
    </submittedName>
</protein>
<proteinExistence type="predicted"/>
<dbReference type="Gramene" id="rna43484">
    <property type="protein sequence ID" value="RHN48736.1"/>
    <property type="gene ID" value="gene43484"/>
</dbReference>
<evidence type="ECO:0000313" key="5">
    <source>
        <dbReference type="Proteomes" id="UP000002051"/>
    </source>
</evidence>
<dbReference type="HOGENOM" id="CLU_2797839_0_0_1"/>
<sequence>MDIDASIGDFVNKLKEIRMENDEFVDEDDDNDNDFDDSDDEYENEPITLGFLEKPKNPLNLSQKPKNS</sequence>
<evidence type="ECO:0000313" key="2">
    <source>
        <dbReference type="EMBL" id="KEH24178.1"/>
    </source>
</evidence>
<feature type="compositionally biased region" description="Polar residues" evidence="1">
    <location>
        <begin position="59"/>
        <end position="68"/>
    </location>
</feature>
<feature type="compositionally biased region" description="Acidic residues" evidence="1">
    <location>
        <begin position="22"/>
        <end position="44"/>
    </location>
</feature>
<organism evidence="2 5">
    <name type="scientific">Medicago truncatula</name>
    <name type="common">Barrel medic</name>
    <name type="synonym">Medicago tribuloides</name>
    <dbReference type="NCBI Taxonomy" id="3880"/>
    <lineage>
        <taxon>Eukaryota</taxon>
        <taxon>Viridiplantae</taxon>
        <taxon>Streptophyta</taxon>
        <taxon>Embryophyta</taxon>
        <taxon>Tracheophyta</taxon>
        <taxon>Spermatophyta</taxon>
        <taxon>Magnoliopsida</taxon>
        <taxon>eudicotyledons</taxon>
        <taxon>Gunneridae</taxon>
        <taxon>Pentapetalae</taxon>
        <taxon>rosids</taxon>
        <taxon>fabids</taxon>
        <taxon>Fabales</taxon>
        <taxon>Fabaceae</taxon>
        <taxon>Papilionoideae</taxon>
        <taxon>50 kb inversion clade</taxon>
        <taxon>NPAAA clade</taxon>
        <taxon>Hologalegina</taxon>
        <taxon>IRL clade</taxon>
        <taxon>Trifolieae</taxon>
        <taxon>Medicago</taxon>
    </lineage>
</organism>
<reference evidence="2 5" key="2">
    <citation type="journal article" date="2014" name="BMC Genomics">
        <title>An improved genome release (version Mt4.0) for the model legume Medicago truncatula.</title>
        <authorList>
            <person name="Tang H."/>
            <person name="Krishnakumar V."/>
            <person name="Bidwell S."/>
            <person name="Rosen B."/>
            <person name="Chan A."/>
            <person name="Zhou S."/>
            <person name="Gentzbittel L."/>
            <person name="Childs K.L."/>
            <person name="Yandell M."/>
            <person name="Gundlach H."/>
            <person name="Mayer K.F."/>
            <person name="Schwartz D.C."/>
            <person name="Town C.D."/>
        </authorList>
    </citation>
    <scope>GENOME REANNOTATION</scope>
    <source>
        <strain evidence="2">A17</strain>
        <strain evidence="4 5">cv. Jemalong A17</strain>
    </source>
</reference>
<dbReference type="EMBL" id="PSQE01000007">
    <property type="protein sequence ID" value="RHN48736.1"/>
    <property type="molecule type" value="Genomic_DNA"/>
</dbReference>
<name>A0A072U4U8_MEDTR</name>
<dbReference type="EMBL" id="CM001223">
    <property type="protein sequence ID" value="KEH24178.1"/>
    <property type="molecule type" value="Genomic_DNA"/>
</dbReference>
<evidence type="ECO:0000313" key="3">
    <source>
        <dbReference type="EMBL" id="RHN48736.1"/>
    </source>
</evidence>
<dbReference type="Proteomes" id="UP000265566">
    <property type="component" value="Chromosome 7"/>
</dbReference>
<evidence type="ECO:0000256" key="1">
    <source>
        <dbReference type="SAM" id="MobiDB-lite"/>
    </source>
</evidence>